<dbReference type="Proteomes" id="UP001596306">
    <property type="component" value="Unassembled WGS sequence"/>
</dbReference>
<evidence type="ECO:0000313" key="3">
    <source>
        <dbReference type="EMBL" id="MFC6357436.1"/>
    </source>
</evidence>
<dbReference type="RefSeq" id="WP_386733250.1">
    <property type="nucleotide sequence ID" value="NZ_JBHSTP010000004.1"/>
</dbReference>
<name>A0ABW1VK58_9MICO</name>
<evidence type="ECO:0000313" key="4">
    <source>
        <dbReference type="Proteomes" id="UP001596306"/>
    </source>
</evidence>
<dbReference type="InterPro" id="IPR013538">
    <property type="entry name" value="ASHA1/2-like_C"/>
</dbReference>
<comment type="similarity">
    <text evidence="1">Belongs to the AHA1 family.</text>
</comment>
<accession>A0ABW1VK58</accession>
<dbReference type="SUPFAM" id="SSF55961">
    <property type="entry name" value="Bet v1-like"/>
    <property type="match status" value="1"/>
</dbReference>
<dbReference type="CDD" id="cd07814">
    <property type="entry name" value="SRPBCC_CalC_Aha1-like"/>
    <property type="match status" value="1"/>
</dbReference>
<comment type="caution">
    <text evidence="3">The sequence shown here is derived from an EMBL/GenBank/DDBJ whole genome shotgun (WGS) entry which is preliminary data.</text>
</comment>
<protein>
    <submittedName>
        <fullName evidence="3">SRPBCC domain-containing protein</fullName>
    </submittedName>
</protein>
<reference evidence="4" key="1">
    <citation type="journal article" date="2019" name="Int. J. Syst. Evol. Microbiol.">
        <title>The Global Catalogue of Microorganisms (GCM) 10K type strain sequencing project: providing services to taxonomists for standard genome sequencing and annotation.</title>
        <authorList>
            <consortium name="The Broad Institute Genomics Platform"/>
            <consortium name="The Broad Institute Genome Sequencing Center for Infectious Disease"/>
            <person name="Wu L."/>
            <person name="Ma J."/>
        </authorList>
    </citation>
    <scope>NUCLEOTIDE SEQUENCE [LARGE SCALE GENOMIC DNA]</scope>
    <source>
        <strain evidence="4">CCUG 43304</strain>
    </source>
</reference>
<organism evidence="3 4">
    <name type="scientific">Luethyella okanaganae</name>
    <dbReference type="NCBI Taxonomy" id="69372"/>
    <lineage>
        <taxon>Bacteria</taxon>
        <taxon>Bacillati</taxon>
        <taxon>Actinomycetota</taxon>
        <taxon>Actinomycetes</taxon>
        <taxon>Micrococcales</taxon>
        <taxon>Microbacteriaceae</taxon>
        <taxon>Luethyella</taxon>
    </lineage>
</organism>
<evidence type="ECO:0000259" key="2">
    <source>
        <dbReference type="Pfam" id="PF08327"/>
    </source>
</evidence>
<dbReference type="EMBL" id="JBHSTP010000004">
    <property type="protein sequence ID" value="MFC6357436.1"/>
    <property type="molecule type" value="Genomic_DNA"/>
</dbReference>
<dbReference type="Gene3D" id="3.30.530.20">
    <property type="match status" value="1"/>
</dbReference>
<dbReference type="Pfam" id="PF08327">
    <property type="entry name" value="AHSA1"/>
    <property type="match status" value="1"/>
</dbReference>
<evidence type="ECO:0000256" key="1">
    <source>
        <dbReference type="ARBA" id="ARBA00006817"/>
    </source>
</evidence>
<keyword evidence="4" id="KW-1185">Reference proteome</keyword>
<sequence length="159" mass="18254">MTDGRPADVADTDTYITRVFEAPRDLVFRFWLEPEQLSKWWGPAGFTAPAEHIVFERFVGGRFQLCMIEPEQHTEIWTHGEILEFVEPELVAIQMRADLSPFGMPPIDVQLRVQFHDHGERTRITLHQGPFAADETRRGNDEGWTTSLDRLDTALAAYA</sequence>
<proteinExistence type="inferred from homology"/>
<feature type="domain" description="Activator of Hsp90 ATPase homologue 1/2-like C-terminal" evidence="2">
    <location>
        <begin position="22"/>
        <end position="155"/>
    </location>
</feature>
<dbReference type="InterPro" id="IPR023393">
    <property type="entry name" value="START-like_dom_sf"/>
</dbReference>
<gene>
    <name evidence="3" type="ORF">ACFQB0_15100</name>
</gene>